<comment type="caution">
    <text evidence="1">The sequence shown here is derived from an EMBL/GenBank/DDBJ whole genome shotgun (WGS) entry which is preliminary data.</text>
</comment>
<dbReference type="RefSeq" id="WP_118333046.1">
    <property type="nucleotide sequence ID" value="NZ_AP025567.1"/>
</dbReference>
<protein>
    <recommendedName>
        <fullName evidence="3">Trigger factor C-terminal domain-containing protein</fullName>
    </recommendedName>
</protein>
<dbReference type="EMBL" id="QRMS01000001">
    <property type="protein sequence ID" value="RHJ89025.1"/>
    <property type="molecule type" value="Genomic_DNA"/>
</dbReference>
<dbReference type="AlphaFoldDB" id="A0A415E5V5"/>
<sequence length="78" mass="9169">MSKEVMLKRAFNQASANGAVRFVDRDVDFAVIRNYMVQYAKKNDVEVSEKEIENFIGQQMTKMKETTKDFTYQTKMMN</sequence>
<name>A0A415E5V5_9FIRM</name>
<accession>A0A415E5V5</accession>
<proteinExistence type="predicted"/>
<keyword evidence="2" id="KW-1185">Reference proteome</keyword>
<gene>
    <name evidence="1" type="ORF">DW099_00150</name>
</gene>
<evidence type="ECO:0008006" key="3">
    <source>
        <dbReference type="Google" id="ProtNLM"/>
    </source>
</evidence>
<evidence type="ECO:0000313" key="2">
    <source>
        <dbReference type="Proteomes" id="UP000284841"/>
    </source>
</evidence>
<evidence type="ECO:0000313" key="1">
    <source>
        <dbReference type="EMBL" id="RHJ89025.1"/>
    </source>
</evidence>
<organism evidence="1 2">
    <name type="scientific">Emergencia timonensis</name>
    <dbReference type="NCBI Taxonomy" id="1776384"/>
    <lineage>
        <taxon>Bacteria</taxon>
        <taxon>Bacillati</taxon>
        <taxon>Bacillota</taxon>
        <taxon>Clostridia</taxon>
        <taxon>Peptostreptococcales</taxon>
        <taxon>Anaerovoracaceae</taxon>
        <taxon>Emergencia</taxon>
    </lineage>
</organism>
<dbReference type="Proteomes" id="UP000284841">
    <property type="component" value="Unassembled WGS sequence"/>
</dbReference>
<dbReference type="STRING" id="1776384.GCA_900086585_02252"/>
<dbReference type="OrthoDB" id="2087242at2"/>
<reference evidence="1 2" key="1">
    <citation type="submission" date="2018-08" db="EMBL/GenBank/DDBJ databases">
        <title>A genome reference for cultivated species of the human gut microbiota.</title>
        <authorList>
            <person name="Zou Y."/>
            <person name="Xue W."/>
            <person name="Luo G."/>
        </authorList>
    </citation>
    <scope>NUCLEOTIDE SEQUENCE [LARGE SCALE GENOMIC DNA]</scope>
    <source>
        <strain evidence="1 2">AM07-24</strain>
    </source>
</reference>